<dbReference type="InterPro" id="IPR018294">
    <property type="entry name" value="ISPD_synthase_CS"/>
</dbReference>
<dbReference type="PANTHER" id="PTHR43181:SF1">
    <property type="entry name" value="2-C-METHYL-D-ERYTHRITOL 2,4-CYCLODIPHOSPHATE SYNTHASE, CHLOROPLASTIC"/>
    <property type="match status" value="1"/>
</dbReference>
<dbReference type="GO" id="GO:0050518">
    <property type="term" value="F:2-C-methyl-D-erythritol 4-phosphate cytidylyltransferase activity"/>
    <property type="evidence" value="ECO:0007669"/>
    <property type="project" value="UniProtKB-EC"/>
</dbReference>
<feature type="binding site" evidence="14">
    <location>
        <position position="364"/>
    </location>
    <ligand>
        <name>4-CDP-2-C-methyl-D-erythritol 2-phosphate</name>
        <dbReference type="ChEBI" id="CHEBI:57919"/>
    </ligand>
</feature>
<accession>A0ABW3C6Q2</accession>
<comment type="caution">
    <text evidence="14">Lacks conserved residue(s) required for the propagation of feature annotation.</text>
</comment>
<dbReference type="EC" id="4.6.1.12" evidence="14"/>
<dbReference type="InterPro" id="IPR001228">
    <property type="entry name" value="IspD"/>
</dbReference>
<feature type="site" description="Transition state stabilizer" evidence="14">
    <location>
        <position position="26"/>
    </location>
</feature>
<evidence type="ECO:0000256" key="3">
    <source>
        <dbReference type="ARBA" id="ARBA00001968"/>
    </source>
</evidence>
<dbReference type="RefSeq" id="WP_381493958.1">
    <property type="nucleotide sequence ID" value="NZ_JBHTIK010000015.1"/>
</dbReference>
<dbReference type="PANTHER" id="PTHR43181">
    <property type="entry name" value="2-C-METHYL-D-ERYTHRITOL 2,4-CYCLODIPHOSPHATE SYNTHASE, CHLOROPLASTIC"/>
    <property type="match status" value="1"/>
</dbReference>
<comment type="function">
    <text evidence="14">Bifunctional enzyme that catalyzes the formation of 4-diphosphocytidyl-2-C-methyl-D-erythritol from CTP and 2-C-methyl-D-erythritol 4-phosphate (MEP) (IspD), and catalyzes the conversion of 4-diphosphocytidyl-2-C-methyl-D-erythritol 2-phosphate (CDP-ME2P) to 2-C-methyl-D-erythritol 2,4-cyclodiphosphate (ME-CPP) with a corresponding release of cytidine 5-monophosphate (CMP) (IspF).</text>
</comment>
<dbReference type="InterPro" id="IPR029044">
    <property type="entry name" value="Nucleotide-diphossugar_trans"/>
</dbReference>
<reference evidence="17" key="1">
    <citation type="journal article" date="2019" name="Int. J. Syst. Evol. Microbiol.">
        <title>The Global Catalogue of Microorganisms (GCM) 10K type strain sequencing project: providing services to taxonomists for standard genome sequencing and annotation.</title>
        <authorList>
            <consortium name="The Broad Institute Genomics Platform"/>
            <consortium name="The Broad Institute Genome Sequencing Center for Infectious Disease"/>
            <person name="Wu L."/>
            <person name="Ma J."/>
        </authorList>
    </citation>
    <scope>NUCLEOTIDE SEQUENCE [LARGE SCALE GENOMIC DNA]</scope>
    <source>
        <strain evidence="17">CCUG 52537</strain>
    </source>
</reference>
<feature type="site" description="Transition state stabilizer" evidence="14">
    <location>
        <position position="19"/>
    </location>
</feature>
<dbReference type="Gene3D" id="3.90.550.10">
    <property type="entry name" value="Spore Coat Polysaccharide Biosynthesis Protein SpsA, Chain A"/>
    <property type="match status" value="1"/>
</dbReference>
<dbReference type="CDD" id="cd02516">
    <property type="entry name" value="CDP-ME_synthetase"/>
    <property type="match status" value="1"/>
</dbReference>
<dbReference type="HAMAP" id="MF_00108">
    <property type="entry name" value="IspD"/>
    <property type="match status" value="1"/>
</dbReference>
<dbReference type="Pfam" id="PF01128">
    <property type="entry name" value="IspD"/>
    <property type="match status" value="1"/>
</dbReference>
<feature type="binding site" evidence="14">
    <location>
        <begin position="259"/>
        <end position="260"/>
    </location>
    <ligand>
        <name>4-CDP-2-C-methyl-D-erythritol 2-phosphate</name>
        <dbReference type="ChEBI" id="CHEBI:57919"/>
    </ligand>
</feature>
<evidence type="ECO:0000313" key="16">
    <source>
        <dbReference type="EMBL" id="MFD0850161.1"/>
    </source>
</evidence>
<evidence type="ECO:0000256" key="12">
    <source>
        <dbReference type="ARBA" id="ARBA00023239"/>
    </source>
</evidence>
<feature type="site" description="Transition state stabilizer" evidence="14">
    <location>
        <position position="358"/>
    </location>
</feature>
<feature type="region of interest" description="2-C-methyl-D-erythritol 2,4-cyclodiphosphate synthase" evidence="14">
    <location>
        <begin position="227"/>
        <end position="387"/>
    </location>
</feature>
<comment type="similarity">
    <text evidence="7">Belongs to the IspD/TarI cytidylyltransferase family. IspD subfamily.</text>
</comment>
<keyword evidence="12 14" id="KW-0456">Lyase</keyword>
<dbReference type="NCBIfam" id="NF006899">
    <property type="entry name" value="PRK09382.1"/>
    <property type="match status" value="1"/>
</dbReference>
<evidence type="ECO:0000256" key="14">
    <source>
        <dbReference type="HAMAP-Rule" id="MF_01520"/>
    </source>
</evidence>
<feature type="domain" description="2-C-methyl-D-erythritol 2,4-cyclodiphosphate synthase" evidence="15">
    <location>
        <begin position="227"/>
        <end position="379"/>
    </location>
</feature>
<name>A0ABW3C6Q2_SPHXN</name>
<keyword evidence="17" id="KW-1185">Reference proteome</keyword>
<comment type="catalytic activity">
    <reaction evidence="2 14">
        <text>2-C-methyl-D-erythritol 4-phosphate + CTP + H(+) = 4-CDP-2-C-methyl-D-erythritol + diphosphate</text>
        <dbReference type="Rhea" id="RHEA:13429"/>
        <dbReference type="ChEBI" id="CHEBI:15378"/>
        <dbReference type="ChEBI" id="CHEBI:33019"/>
        <dbReference type="ChEBI" id="CHEBI:37563"/>
        <dbReference type="ChEBI" id="CHEBI:57823"/>
        <dbReference type="ChEBI" id="CHEBI:58262"/>
        <dbReference type="EC" id="2.7.7.60"/>
    </reaction>
</comment>
<feature type="binding site" evidence="14">
    <location>
        <begin position="233"/>
        <end position="235"/>
    </location>
    <ligand>
        <name>4-CDP-2-C-methyl-D-erythritol 2-phosphate</name>
        <dbReference type="ChEBI" id="CHEBI:57919"/>
    </ligand>
</feature>
<comment type="similarity">
    <text evidence="14">In the C-terminal section; belongs to the IspF family.</text>
</comment>
<dbReference type="InterPro" id="IPR003526">
    <property type="entry name" value="MECDP_synthase"/>
</dbReference>
<feature type="site" description="Transition state stabilizer" evidence="14">
    <location>
        <position position="259"/>
    </location>
</feature>
<feature type="region of interest" description="2-C-methyl-D-erythritol 4-phosphate cytidylyltransferase" evidence="14">
    <location>
        <begin position="1"/>
        <end position="226"/>
    </location>
</feature>
<dbReference type="NCBIfam" id="TIGR00453">
    <property type="entry name" value="ispD"/>
    <property type="match status" value="1"/>
</dbReference>
<feature type="binding site" evidence="14">
    <location>
        <position position="235"/>
    </location>
    <ligand>
        <name>a divalent metal cation</name>
        <dbReference type="ChEBI" id="CHEBI:60240"/>
    </ligand>
</feature>
<dbReference type="InterPro" id="IPR020555">
    <property type="entry name" value="MECDP_synthase_CS"/>
</dbReference>
<evidence type="ECO:0000313" key="17">
    <source>
        <dbReference type="Proteomes" id="UP001597124"/>
    </source>
</evidence>
<evidence type="ECO:0000256" key="11">
    <source>
        <dbReference type="ARBA" id="ARBA00023229"/>
    </source>
</evidence>
<dbReference type="NCBIfam" id="TIGR00151">
    <property type="entry name" value="ispF"/>
    <property type="match status" value="1"/>
</dbReference>
<sequence>MNEAPKVAAIVVAAGRGSRAGEGAPKQYRALAGQPVIRRAIAALATHPRIGQVVAVIHPEDAAVFADAVQGLDVVPVHGGAMRQDSVRRGLEALAGFAPDLVLIHDAARPLLSHDVIDRLLDALTENDGAVPALPVVDSLRTGETHADGEVDRSRLKRVQTPQAFRYTAIRTAHAQSRSDATDDVAVALAAGLSVAFVEGDERLAKLTYPADFARAETLLTAGLITRVGQGFDVHRFGPGDHVWLCGVQVSHSQGLIGHSDADVGLHALTDALLGAAAMGDIGDHFPPSDPKWRGVPSNLFLTHARDLILARGGIIDHVDVTLICETPKVGPHRDAMRQRVASLLRLPVEGVSIKATTTEKLGFTGRKEGIAAQATASVRLSTVEIK</sequence>
<dbReference type="Pfam" id="PF02542">
    <property type="entry name" value="YgbB"/>
    <property type="match status" value="1"/>
</dbReference>
<evidence type="ECO:0000256" key="5">
    <source>
        <dbReference type="ARBA" id="ARBA00004787"/>
    </source>
</evidence>
<evidence type="ECO:0000256" key="7">
    <source>
        <dbReference type="ARBA" id="ARBA00009789"/>
    </source>
</evidence>
<dbReference type="SUPFAM" id="SSF53448">
    <property type="entry name" value="Nucleotide-diphospho-sugar transferases"/>
    <property type="match status" value="1"/>
</dbReference>
<keyword evidence="11 14" id="KW-0414">Isoprene biosynthesis</keyword>
<evidence type="ECO:0000256" key="13">
    <source>
        <dbReference type="ARBA" id="ARBA00023268"/>
    </source>
</evidence>
<gene>
    <name evidence="14" type="primary">ispDF</name>
    <name evidence="16" type="ORF">ACFQ00_17630</name>
</gene>
<dbReference type="GO" id="GO:0008685">
    <property type="term" value="F:2-C-methyl-D-erythritol 2,4-cyclodiphosphate synthase activity"/>
    <property type="evidence" value="ECO:0007669"/>
    <property type="project" value="UniProtKB-EC"/>
</dbReference>
<evidence type="ECO:0000259" key="15">
    <source>
        <dbReference type="Pfam" id="PF02542"/>
    </source>
</evidence>
<evidence type="ECO:0000256" key="4">
    <source>
        <dbReference type="ARBA" id="ARBA00004709"/>
    </source>
</evidence>
<dbReference type="Gene3D" id="3.30.1330.50">
    <property type="entry name" value="2-C-methyl-D-erythritol 2,4-cyclodiphosphate synthase"/>
    <property type="match status" value="1"/>
</dbReference>
<comment type="caution">
    <text evidence="16">The sequence shown here is derived from an EMBL/GenBank/DDBJ whole genome shotgun (WGS) entry which is preliminary data.</text>
</comment>
<comment type="similarity">
    <text evidence="6">Belongs to the IspF family.</text>
</comment>
<feature type="site" description="Positions MEP for the nucleophilic attack" evidence="14">
    <location>
        <position position="153"/>
    </location>
</feature>
<evidence type="ECO:0000256" key="1">
    <source>
        <dbReference type="ARBA" id="ARBA00000200"/>
    </source>
</evidence>
<dbReference type="EC" id="2.7.7.60" evidence="14"/>
<proteinExistence type="inferred from homology"/>
<feature type="binding site" evidence="14">
    <location>
        <position position="267"/>
    </location>
    <ligand>
        <name>a divalent metal cation</name>
        <dbReference type="ChEBI" id="CHEBI:60240"/>
    </ligand>
</feature>
<keyword evidence="8 14" id="KW-0808">Transferase</keyword>
<feature type="binding site" evidence="14">
    <location>
        <position position="367"/>
    </location>
    <ligand>
        <name>4-CDP-2-C-methyl-D-erythritol 2-phosphate</name>
        <dbReference type="ChEBI" id="CHEBI:57919"/>
    </ligand>
</feature>
<comment type="pathway">
    <text evidence="5 14">Isoprenoid biosynthesis; isopentenyl diphosphate biosynthesis via DXP pathway; isopentenyl diphosphate from 1-deoxy-D-xylulose 5-phosphate: step 2/6.</text>
</comment>
<dbReference type="InterPro" id="IPR036571">
    <property type="entry name" value="MECDP_synthase_sf"/>
</dbReference>
<feature type="site" description="Positions MEP for the nucleophilic attack" evidence="14">
    <location>
        <position position="206"/>
    </location>
</feature>
<organism evidence="16 17">
    <name type="scientific">Sphingosinicella xenopeptidilytica</name>
    <dbReference type="NCBI Taxonomy" id="364098"/>
    <lineage>
        <taxon>Bacteria</taxon>
        <taxon>Pseudomonadati</taxon>
        <taxon>Pseudomonadota</taxon>
        <taxon>Alphaproteobacteria</taxon>
        <taxon>Sphingomonadales</taxon>
        <taxon>Sphingosinicellaceae</taxon>
        <taxon>Sphingosinicella</taxon>
    </lineage>
</organism>
<keyword evidence="10 14" id="KW-0479">Metal-binding</keyword>
<dbReference type="InterPro" id="IPR034683">
    <property type="entry name" value="IspD/TarI"/>
</dbReference>
<comment type="cofactor">
    <cofactor evidence="3 14">
        <name>a divalent metal cation</name>
        <dbReference type="ChEBI" id="CHEBI:60240"/>
    </cofactor>
</comment>
<evidence type="ECO:0000256" key="8">
    <source>
        <dbReference type="ARBA" id="ARBA00022679"/>
    </source>
</evidence>
<dbReference type="CDD" id="cd00554">
    <property type="entry name" value="MECDP_synthase"/>
    <property type="match status" value="1"/>
</dbReference>
<dbReference type="PROSITE" id="PS01350">
    <property type="entry name" value="ISPF"/>
    <property type="match status" value="1"/>
</dbReference>
<comment type="similarity">
    <text evidence="14">In the N-terminal section; belongs to the IspD/TarI cytidylyltransferase family. IspD subfamily.</text>
</comment>
<evidence type="ECO:0000256" key="2">
    <source>
        <dbReference type="ARBA" id="ARBA00001282"/>
    </source>
</evidence>
<evidence type="ECO:0000256" key="10">
    <source>
        <dbReference type="ARBA" id="ARBA00022723"/>
    </source>
</evidence>
<comment type="catalytic activity">
    <reaction evidence="1 14">
        <text>4-CDP-2-C-methyl-D-erythritol 2-phosphate = 2-C-methyl-D-erythritol 2,4-cyclic diphosphate + CMP</text>
        <dbReference type="Rhea" id="RHEA:23864"/>
        <dbReference type="ChEBI" id="CHEBI:57919"/>
        <dbReference type="ChEBI" id="CHEBI:58483"/>
        <dbReference type="ChEBI" id="CHEBI:60377"/>
        <dbReference type="EC" id="4.6.1.12"/>
    </reaction>
</comment>
<keyword evidence="9 14" id="KW-0548">Nucleotidyltransferase</keyword>
<evidence type="ECO:0000256" key="6">
    <source>
        <dbReference type="ARBA" id="ARBA00008480"/>
    </source>
</evidence>
<dbReference type="HAMAP" id="MF_00107">
    <property type="entry name" value="IspF"/>
    <property type="match status" value="1"/>
</dbReference>
<feature type="binding site" evidence="14">
    <location>
        <position position="233"/>
    </location>
    <ligand>
        <name>a divalent metal cation</name>
        <dbReference type="ChEBI" id="CHEBI:60240"/>
    </ligand>
</feature>
<dbReference type="SUPFAM" id="SSF69765">
    <property type="entry name" value="IpsF-like"/>
    <property type="match status" value="1"/>
</dbReference>
<keyword evidence="13 14" id="KW-0511">Multifunctional enzyme</keyword>
<comment type="pathway">
    <text evidence="4 14">Isoprenoid biosynthesis; isopentenyl diphosphate biosynthesis via DXP pathway; isopentenyl diphosphate from 1-deoxy-D-xylulose 5-phosphate: step 4/6.</text>
</comment>
<dbReference type="Proteomes" id="UP001597124">
    <property type="component" value="Unassembled WGS sequence"/>
</dbReference>
<dbReference type="InterPro" id="IPR026596">
    <property type="entry name" value="IspD/F"/>
</dbReference>
<feature type="binding site" evidence="14">
    <location>
        <begin position="281"/>
        <end position="283"/>
    </location>
    <ligand>
        <name>4-CDP-2-C-methyl-D-erythritol 2-phosphate</name>
        <dbReference type="ChEBI" id="CHEBI:57919"/>
    </ligand>
</feature>
<dbReference type="HAMAP" id="MF_01520">
    <property type="entry name" value="IspDF"/>
    <property type="match status" value="1"/>
</dbReference>
<protein>
    <recommendedName>
        <fullName evidence="14">Bifunctional enzyme IspD/IspF</fullName>
    </recommendedName>
    <domain>
        <recommendedName>
            <fullName evidence="14">2-C-methyl-D-erythritol 4-phosphate cytidylyltransferase</fullName>
            <ecNumber evidence="14">2.7.7.60</ecNumber>
        </recommendedName>
        <alternativeName>
            <fullName evidence="14">4-diphosphocytidyl-2C-methyl-D-erythritol synthase</fullName>
        </alternativeName>
        <alternativeName>
            <fullName evidence="14">MEP cytidylyltransferase</fullName>
            <shortName evidence="14">MCT</shortName>
        </alternativeName>
    </domain>
    <domain>
        <recommendedName>
            <fullName evidence="14">2-C-methyl-D-erythritol 2,4-cyclodiphosphate synthase</fullName>
            <shortName evidence="14">MECDP-synthase</shortName>
            <shortName evidence="14">MECPP-synthase</shortName>
            <shortName evidence="14">MECPS</shortName>
            <ecNumber evidence="14">4.6.1.12</ecNumber>
        </recommendedName>
    </domain>
</protein>
<dbReference type="PROSITE" id="PS01295">
    <property type="entry name" value="ISPD"/>
    <property type="match status" value="1"/>
</dbReference>
<dbReference type="EMBL" id="JBHTIK010000015">
    <property type="protein sequence ID" value="MFD0850161.1"/>
    <property type="molecule type" value="Genomic_DNA"/>
</dbReference>
<feature type="binding site" evidence="14">
    <location>
        <begin position="357"/>
        <end position="360"/>
    </location>
    <ligand>
        <name>4-CDP-2-C-methyl-D-erythritol 2-phosphate</name>
        <dbReference type="ChEBI" id="CHEBI:57919"/>
    </ligand>
</feature>
<evidence type="ECO:0000256" key="9">
    <source>
        <dbReference type="ARBA" id="ARBA00022695"/>
    </source>
</evidence>